<organism evidence="7 8">
    <name type="scientific">Homarus americanus</name>
    <name type="common">American lobster</name>
    <dbReference type="NCBI Taxonomy" id="6706"/>
    <lineage>
        <taxon>Eukaryota</taxon>
        <taxon>Metazoa</taxon>
        <taxon>Ecdysozoa</taxon>
        <taxon>Arthropoda</taxon>
        <taxon>Crustacea</taxon>
        <taxon>Multicrustacea</taxon>
        <taxon>Malacostraca</taxon>
        <taxon>Eumalacostraca</taxon>
        <taxon>Eucarida</taxon>
        <taxon>Decapoda</taxon>
        <taxon>Pleocyemata</taxon>
        <taxon>Astacidea</taxon>
        <taxon>Nephropoidea</taxon>
        <taxon>Nephropidae</taxon>
        <taxon>Homarus</taxon>
    </lineage>
</organism>
<evidence type="ECO:0000313" key="7">
    <source>
        <dbReference type="EMBL" id="KAG7169653.1"/>
    </source>
</evidence>
<keyword evidence="8" id="KW-1185">Reference proteome</keyword>
<dbReference type="AlphaFoldDB" id="A0A8J5K8N9"/>
<accession>A0A8J5K8N9</accession>
<evidence type="ECO:0000259" key="4">
    <source>
        <dbReference type="Pfam" id="PF06978"/>
    </source>
</evidence>
<dbReference type="EMBL" id="JAHLQT010015640">
    <property type="protein sequence ID" value="KAG7169653.1"/>
    <property type="molecule type" value="Genomic_DNA"/>
</dbReference>
<feature type="domain" description="POPLD" evidence="5">
    <location>
        <begin position="515"/>
        <end position="606"/>
    </location>
</feature>
<dbReference type="GO" id="GO:0000172">
    <property type="term" value="C:ribonuclease MRP complex"/>
    <property type="evidence" value="ECO:0007669"/>
    <property type="project" value="InterPro"/>
</dbReference>
<evidence type="ECO:0000313" key="8">
    <source>
        <dbReference type="Proteomes" id="UP000747542"/>
    </source>
</evidence>
<protein>
    <submittedName>
        <fullName evidence="7">Ribonucleases P/MRP protein subunit POP1-like</fullName>
    </submittedName>
</protein>
<evidence type="ECO:0000256" key="3">
    <source>
        <dbReference type="ARBA" id="ARBA00023242"/>
    </source>
</evidence>
<dbReference type="GO" id="GO:0005655">
    <property type="term" value="C:nucleolar ribonuclease P complex"/>
    <property type="evidence" value="ECO:0007669"/>
    <property type="project" value="InterPro"/>
</dbReference>
<keyword evidence="2" id="KW-0819">tRNA processing</keyword>
<dbReference type="Pfam" id="PF08170">
    <property type="entry name" value="POPLD"/>
    <property type="match status" value="1"/>
</dbReference>
<evidence type="ECO:0000256" key="2">
    <source>
        <dbReference type="ARBA" id="ARBA00022694"/>
    </source>
</evidence>
<dbReference type="Proteomes" id="UP000747542">
    <property type="component" value="Unassembled WGS sequence"/>
</dbReference>
<feature type="domain" description="POP1 C-terminal" evidence="6">
    <location>
        <begin position="727"/>
        <end position="956"/>
    </location>
</feature>
<gene>
    <name evidence="7" type="primary">POP1-L</name>
    <name evidence="7" type="ORF">Hamer_G013268</name>
</gene>
<sequence>MEELPRQGYYLSLGAARIQEIKSIVSKLEVNGSVYTKFGGANVKPSHRPRRKYRRRPFNLLMEYNRRQKDFVWLETHIWHAKRFQMKRQWGYALPDTPTFKGYRATLRAAAKSCLLQDVSYLCCLELEGPSTLIIAGLSRVSHPSSLAALNTPQAQLGQKWISLTLFKPERQPKGALGDVDILWHPPFSGASRTQTDNSRMWMWVHPSSYNHVIEALTQVFQLVKSASKSEVVSSQEIIMDVGETKKENCDVSCGEEMMQGVSETKESMEFAKKENTHSDLIKTDEVKSKKKKKSKNAKKVNELKLEKRNVPFQRTPKYTSSDNCITMTLLKDTLNRFHLTGPRSYDVLMAALIPAKVTYATEENEIISCDKSEEFLQPWWKQYYHDKERELCHQQQVDSWKKLASCPQLPQVVLPLTVRDPRVTLPCKKSPIAANTSDLTQTVDHPDWPVDSPLYDSGLRDLVTYSKEPDDVINKRRSQLLVPGSKLPESPDEAKLPVLLLSRPPTCAAGRGSGWDVIMAAGWGMSVWMSLIFCGGVAGGQQEAENLHMEILTPLPPYLLPDTPAGDYYTTWLAKERCTQFFKRPPANRLNFIKLGVQYPFHSPWRKLLQDWEPGTQDIFVLRDSRLVSGLAQLIGNNSKTVRRVAQRRKASVVSEDTPSKRLKIIISEENTQDSNSYSEKDEAYKKVSIEDNPLMETLIESPQQHQLVFKSSSVEEELQTLNHGCLVMVQLILQFKGTLESGAMICLPQEEDIEARQKIMKPTDKKEGILEPPHKDTQFDKRVKLKEEHAKIKGRIRRVRRKARLNVAREKDIVSAAQSEQTLKKAITDAVEKVNEENKVILAKFSSFKEEMEDAWLMKTDGPLQCCSRKIMGYVISGNFCQTLGRGAGIGWVALKPLLHLLHLYKDVSEKTVESKSESHEHVEDRRESKWIYSVLVRNPSSLQYHWARLCVVVQP</sequence>
<proteinExistence type="predicted"/>
<evidence type="ECO:0000259" key="5">
    <source>
        <dbReference type="Pfam" id="PF08170"/>
    </source>
</evidence>
<dbReference type="Pfam" id="PF06978">
    <property type="entry name" value="POP1_N"/>
    <property type="match status" value="1"/>
</dbReference>
<dbReference type="InterPro" id="IPR009723">
    <property type="entry name" value="Pop1_N"/>
</dbReference>
<dbReference type="PANTHER" id="PTHR22731">
    <property type="entry name" value="RIBONUCLEASES P/MRP PROTEIN SUBUNIT POP1"/>
    <property type="match status" value="1"/>
</dbReference>
<keyword evidence="3" id="KW-0539">Nucleus</keyword>
<name>A0A8J5K8N9_HOMAM</name>
<reference evidence="7" key="1">
    <citation type="journal article" date="2021" name="Sci. Adv.">
        <title>The American lobster genome reveals insights on longevity, neural, and immune adaptations.</title>
        <authorList>
            <person name="Polinski J.M."/>
            <person name="Zimin A.V."/>
            <person name="Clark K.F."/>
            <person name="Kohn A.B."/>
            <person name="Sadowski N."/>
            <person name="Timp W."/>
            <person name="Ptitsyn A."/>
            <person name="Khanna P."/>
            <person name="Romanova D.Y."/>
            <person name="Williams P."/>
            <person name="Greenwood S.J."/>
            <person name="Moroz L.L."/>
            <person name="Walt D.R."/>
            <person name="Bodnar A.G."/>
        </authorList>
    </citation>
    <scope>NUCLEOTIDE SEQUENCE</scope>
    <source>
        <strain evidence="7">GMGI-L3</strain>
    </source>
</reference>
<dbReference type="GO" id="GO:0001682">
    <property type="term" value="P:tRNA 5'-leader removal"/>
    <property type="evidence" value="ECO:0007669"/>
    <property type="project" value="InterPro"/>
</dbReference>
<comment type="subcellular location">
    <subcellularLocation>
        <location evidence="1">Nucleus</location>
    </subcellularLocation>
</comment>
<dbReference type="InterPro" id="IPR055079">
    <property type="entry name" value="POP1_C"/>
</dbReference>
<dbReference type="PANTHER" id="PTHR22731:SF3">
    <property type="entry name" value="RIBONUCLEASES P_MRP PROTEIN SUBUNIT POP1"/>
    <property type="match status" value="1"/>
</dbReference>
<evidence type="ECO:0000259" key="6">
    <source>
        <dbReference type="Pfam" id="PF22770"/>
    </source>
</evidence>
<evidence type="ECO:0000256" key="1">
    <source>
        <dbReference type="ARBA" id="ARBA00004123"/>
    </source>
</evidence>
<comment type="caution">
    <text evidence="7">The sequence shown here is derived from an EMBL/GenBank/DDBJ whole genome shotgun (WGS) entry which is preliminary data.</text>
</comment>
<dbReference type="InterPro" id="IPR012590">
    <property type="entry name" value="POPLD_dom"/>
</dbReference>
<dbReference type="Pfam" id="PF22770">
    <property type="entry name" value="POP1_C"/>
    <property type="match status" value="1"/>
</dbReference>
<feature type="domain" description="Pop1 N-terminal" evidence="4">
    <location>
        <begin position="56"/>
        <end position="129"/>
    </location>
</feature>
<dbReference type="InterPro" id="IPR039182">
    <property type="entry name" value="Pop1"/>
</dbReference>